<dbReference type="PANTHER" id="PTHR46401">
    <property type="entry name" value="GLYCOSYLTRANSFERASE WBBK-RELATED"/>
    <property type="match status" value="1"/>
</dbReference>
<dbReference type="AlphaFoldDB" id="A0A6M8HP97"/>
<dbReference type="KEGG" id="lck:HN018_09025"/>
<dbReference type="Gene3D" id="3.40.50.2000">
    <property type="entry name" value="Glycogen Phosphorylase B"/>
    <property type="match status" value="1"/>
</dbReference>
<evidence type="ECO:0000259" key="2">
    <source>
        <dbReference type="Pfam" id="PF00534"/>
    </source>
</evidence>
<keyword evidence="1 3" id="KW-0808">Transferase</keyword>
<evidence type="ECO:0000313" key="3">
    <source>
        <dbReference type="EMBL" id="QKE90168.1"/>
    </source>
</evidence>
<protein>
    <submittedName>
        <fullName evidence="3">Glycosyltransferase family 4 protein</fullName>
    </submittedName>
</protein>
<feature type="domain" description="Glycosyl transferase family 1" evidence="2">
    <location>
        <begin position="241"/>
        <end position="385"/>
    </location>
</feature>
<organism evidence="3 4">
    <name type="scientific">Lichenicola cladoniae</name>
    <dbReference type="NCBI Taxonomy" id="1484109"/>
    <lineage>
        <taxon>Bacteria</taxon>
        <taxon>Pseudomonadati</taxon>
        <taxon>Pseudomonadota</taxon>
        <taxon>Alphaproteobacteria</taxon>
        <taxon>Acetobacterales</taxon>
        <taxon>Acetobacteraceae</taxon>
        <taxon>Lichenicola</taxon>
    </lineage>
</organism>
<dbReference type="SUPFAM" id="SSF53756">
    <property type="entry name" value="UDP-Glycosyltransferase/glycogen phosphorylase"/>
    <property type="match status" value="1"/>
</dbReference>
<dbReference type="CDD" id="cd03809">
    <property type="entry name" value="GT4_MtfB-like"/>
    <property type="match status" value="1"/>
</dbReference>
<dbReference type="GO" id="GO:0016757">
    <property type="term" value="F:glycosyltransferase activity"/>
    <property type="evidence" value="ECO:0007669"/>
    <property type="project" value="InterPro"/>
</dbReference>
<accession>A0A6M8HP97</accession>
<sequence length="431" mass="47381">MNVLGRAQIAPFVTLDLSRLLSRAGADVPTGIDRVELAYAVYLLSHAPERVEFVALHPLGRFGSLPFDATARFVEALAARWDAGVVDDTTAVRLGRRLLHGLMLPRSDRNPHRPASGDLRRRVYLLLSHHHLTRPAVVAQAIAKRGAAFVPMVHDLIPLEFPEYSREREPARHASRIDTVVRQADAVLVPSEAVRGSLLPYLERAGRPHVPVWVIPHGVHLRALPNARIGPDAATGPVPHPYFICLGTIEARKNHLLLLNLWRRLVEEHGEQAPHLVLIGKRGWENEQVLDMIERCPALKGVVKEHNALPDEEVVRLLKGARALLFPSFAEGYGLPLAEALSLGVPAICSDIPVFREVGGGRPYMLDPLDTMAWKRKVEAFTGNDTDREAQRASLRDLPVPGWDDSVRSAMQLIDGYASNATVAVSAGSGD</sequence>
<evidence type="ECO:0000256" key="1">
    <source>
        <dbReference type="ARBA" id="ARBA00022679"/>
    </source>
</evidence>
<keyword evidence="4" id="KW-1185">Reference proteome</keyword>
<dbReference type="Proteomes" id="UP000500767">
    <property type="component" value="Chromosome"/>
</dbReference>
<proteinExistence type="predicted"/>
<dbReference type="EMBL" id="CP053708">
    <property type="protein sequence ID" value="QKE90168.1"/>
    <property type="molecule type" value="Genomic_DNA"/>
</dbReference>
<gene>
    <name evidence="3" type="ORF">HN018_09025</name>
</gene>
<dbReference type="InterPro" id="IPR001296">
    <property type="entry name" value="Glyco_trans_1"/>
</dbReference>
<evidence type="ECO:0000313" key="4">
    <source>
        <dbReference type="Proteomes" id="UP000500767"/>
    </source>
</evidence>
<name>A0A6M8HP97_9PROT</name>
<reference evidence="3 4" key="1">
    <citation type="journal article" date="2014" name="World J. Microbiol. Biotechnol.">
        <title>Biodiversity and physiological characteristics of Antarctic and Arctic lichens-associated bacteria.</title>
        <authorList>
            <person name="Lee Y.M."/>
            <person name="Kim E.H."/>
            <person name="Lee H.K."/>
            <person name="Hong S.G."/>
        </authorList>
    </citation>
    <scope>NUCLEOTIDE SEQUENCE [LARGE SCALE GENOMIC DNA]</scope>
    <source>
        <strain evidence="3 4">PAMC 26569</strain>
    </source>
</reference>
<dbReference type="Pfam" id="PF00534">
    <property type="entry name" value="Glycos_transf_1"/>
    <property type="match status" value="1"/>
</dbReference>
<dbReference type="RefSeq" id="WP_171835880.1">
    <property type="nucleotide sequence ID" value="NZ_CP053708.1"/>
</dbReference>
<dbReference type="PANTHER" id="PTHR46401:SF2">
    <property type="entry name" value="GLYCOSYLTRANSFERASE WBBK-RELATED"/>
    <property type="match status" value="1"/>
</dbReference>